<organism evidence="2">
    <name type="scientific">Thermodesulfobacterium geofontis</name>
    <dbReference type="NCBI Taxonomy" id="1295609"/>
    <lineage>
        <taxon>Bacteria</taxon>
        <taxon>Pseudomonadati</taxon>
        <taxon>Thermodesulfobacteriota</taxon>
        <taxon>Thermodesulfobacteria</taxon>
        <taxon>Thermodesulfobacteriales</taxon>
        <taxon>Thermodesulfobacteriaceae</taxon>
        <taxon>Thermodesulfobacterium</taxon>
    </lineage>
</organism>
<evidence type="ECO:0000313" key="2">
    <source>
        <dbReference type="EMBL" id="HHQ16601.1"/>
    </source>
</evidence>
<dbReference type="Gene3D" id="3.40.50.150">
    <property type="entry name" value="Vaccinia Virus protein VP39"/>
    <property type="match status" value="1"/>
</dbReference>
<proteinExistence type="predicted"/>
<keyword evidence="2" id="KW-0808">Transferase</keyword>
<comment type="caution">
    <text evidence="2">The sequence shown here is derived from an EMBL/GenBank/DDBJ whole genome shotgun (WGS) entry which is preliminary data.</text>
</comment>
<dbReference type="InterPro" id="IPR029063">
    <property type="entry name" value="SAM-dependent_MTases_sf"/>
</dbReference>
<feature type="domain" description="Methyltransferase type 11" evidence="1">
    <location>
        <begin position="58"/>
        <end position="143"/>
    </location>
</feature>
<dbReference type="PANTHER" id="PTHR42912:SF80">
    <property type="entry name" value="METHYLTRANSFERASE DOMAIN-CONTAINING PROTEIN"/>
    <property type="match status" value="1"/>
</dbReference>
<gene>
    <name evidence="2" type="ORF">ENM15_07300</name>
</gene>
<accession>A0A7V5XHK6</accession>
<keyword evidence="2" id="KW-0489">Methyltransferase</keyword>
<dbReference type="InterPro" id="IPR013216">
    <property type="entry name" value="Methyltransf_11"/>
</dbReference>
<dbReference type="SUPFAM" id="SSF53335">
    <property type="entry name" value="S-adenosyl-L-methionine-dependent methyltransferases"/>
    <property type="match status" value="1"/>
</dbReference>
<sequence length="235" mass="26645">MTEENNSQSGDQSKHTPYPFSAFAEKYDAWYDSEEGKILYENEKKCIKTLLKGCEKILEIGVGTGRFSVLANQAIGVDIAFPSLKIAKKRGALAIQARAERLPFKDETFECIMFIVTLSFVEDLVKALLEAKRVLKKNGKIIICEVFKESELGKLYEEKKKKGHPFYSYATFYSFSEFKKILENCELKINSAYGTLVNYPCESSRLEAPVKISTETSDFNNFNKIPGFVCIEVSK</sequence>
<evidence type="ECO:0000259" key="1">
    <source>
        <dbReference type="Pfam" id="PF08241"/>
    </source>
</evidence>
<dbReference type="AlphaFoldDB" id="A0A7V5XHK6"/>
<dbReference type="InterPro" id="IPR050508">
    <property type="entry name" value="Methyltransf_Superfamily"/>
</dbReference>
<name>A0A7V5XHK6_9BACT</name>
<dbReference type="CDD" id="cd02440">
    <property type="entry name" value="AdoMet_MTases"/>
    <property type="match status" value="1"/>
</dbReference>
<dbReference type="EMBL" id="DRWR01000119">
    <property type="protein sequence ID" value="HHQ16601.1"/>
    <property type="molecule type" value="Genomic_DNA"/>
</dbReference>
<protein>
    <submittedName>
        <fullName evidence="2">Class I SAM-dependent methyltransferase</fullName>
    </submittedName>
</protein>
<dbReference type="GO" id="GO:0032259">
    <property type="term" value="P:methylation"/>
    <property type="evidence" value="ECO:0007669"/>
    <property type="project" value="UniProtKB-KW"/>
</dbReference>
<dbReference type="PANTHER" id="PTHR42912">
    <property type="entry name" value="METHYLTRANSFERASE"/>
    <property type="match status" value="1"/>
</dbReference>
<reference evidence="2" key="1">
    <citation type="journal article" date="2020" name="mSystems">
        <title>Genome- and Community-Level Interaction Insights into Carbon Utilization and Element Cycling Functions of Hydrothermarchaeota in Hydrothermal Sediment.</title>
        <authorList>
            <person name="Zhou Z."/>
            <person name="Liu Y."/>
            <person name="Xu W."/>
            <person name="Pan J."/>
            <person name="Luo Z.H."/>
            <person name="Li M."/>
        </authorList>
    </citation>
    <scope>NUCLEOTIDE SEQUENCE [LARGE SCALE GENOMIC DNA]</scope>
    <source>
        <strain evidence="2">SpSt-106</strain>
    </source>
</reference>
<dbReference type="Pfam" id="PF08241">
    <property type="entry name" value="Methyltransf_11"/>
    <property type="match status" value="1"/>
</dbReference>
<dbReference type="GO" id="GO:0008757">
    <property type="term" value="F:S-adenosylmethionine-dependent methyltransferase activity"/>
    <property type="evidence" value="ECO:0007669"/>
    <property type="project" value="InterPro"/>
</dbReference>